<dbReference type="AlphaFoldDB" id="A0A4Z2IVA2"/>
<evidence type="ECO:0000313" key="2">
    <source>
        <dbReference type="EMBL" id="TNN81667.1"/>
    </source>
</evidence>
<feature type="compositionally biased region" description="Basic and acidic residues" evidence="1">
    <location>
        <begin position="53"/>
        <end position="66"/>
    </location>
</feature>
<comment type="caution">
    <text evidence="2">The sequence shown here is derived from an EMBL/GenBank/DDBJ whole genome shotgun (WGS) entry which is preliminary data.</text>
</comment>
<keyword evidence="3" id="KW-1185">Reference proteome</keyword>
<name>A0A4Z2IVA2_9TELE</name>
<dbReference type="EMBL" id="SRLO01000045">
    <property type="protein sequence ID" value="TNN81667.1"/>
    <property type="molecule type" value="Genomic_DNA"/>
</dbReference>
<feature type="compositionally biased region" description="Polar residues" evidence="1">
    <location>
        <begin position="1"/>
        <end position="10"/>
    </location>
</feature>
<evidence type="ECO:0000256" key="1">
    <source>
        <dbReference type="SAM" id="MobiDB-lite"/>
    </source>
</evidence>
<reference evidence="2 3" key="1">
    <citation type="submission" date="2019-03" db="EMBL/GenBank/DDBJ databases">
        <title>First draft genome of Liparis tanakae, snailfish: a comprehensive survey of snailfish specific genes.</title>
        <authorList>
            <person name="Kim W."/>
            <person name="Song I."/>
            <person name="Jeong J.-H."/>
            <person name="Kim D."/>
            <person name="Kim S."/>
            <person name="Ryu S."/>
            <person name="Song J.Y."/>
            <person name="Lee S.K."/>
        </authorList>
    </citation>
    <scope>NUCLEOTIDE SEQUENCE [LARGE SCALE GENOMIC DNA]</scope>
    <source>
        <tissue evidence="2">Muscle</tissue>
    </source>
</reference>
<feature type="region of interest" description="Disordered" evidence="1">
    <location>
        <begin position="50"/>
        <end position="84"/>
    </location>
</feature>
<feature type="compositionally biased region" description="Basic and acidic residues" evidence="1">
    <location>
        <begin position="74"/>
        <end position="84"/>
    </location>
</feature>
<evidence type="ECO:0000313" key="3">
    <source>
        <dbReference type="Proteomes" id="UP000314294"/>
    </source>
</evidence>
<accession>A0A4Z2IVA2</accession>
<organism evidence="2 3">
    <name type="scientific">Liparis tanakae</name>
    <name type="common">Tanaka's snailfish</name>
    <dbReference type="NCBI Taxonomy" id="230148"/>
    <lineage>
        <taxon>Eukaryota</taxon>
        <taxon>Metazoa</taxon>
        <taxon>Chordata</taxon>
        <taxon>Craniata</taxon>
        <taxon>Vertebrata</taxon>
        <taxon>Euteleostomi</taxon>
        <taxon>Actinopterygii</taxon>
        <taxon>Neopterygii</taxon>
        <taxon>Teleostei</taxon>
        <taxon>Neoteleostei</taxon>
        <taxon>Acanthomorphata</taxon>
        <taxon>Eupercaria</taxon>
        <taxon>Perciformes</taxon>
        <taxon>Cottioidei</taxon>
        <taxon>Cottales</taxon>
        <taxon>Liparidae</taxon>
        <taxon>Liparis</taxon>
    </lineage>
</organism>
<gene>
    <name evidence="2" type="ORF">EYF80_008113</name>
</gene>
<protein>
    <submittedName>
        <fullName evidence="2">Uncharacterized protein</fullName>
    </submittedName>
</protein>
<sequence>MQGINVQACANRQKPKDPDAVNSTQNVEFKHKIMSLTSGEACLLKKLGMVPSKGKERKEEGAKGRSIEGTTYRGTKERDGRAEG</sequence>
<feature type="region of interest" description="Disordered" evidence="1">
    <location>
        <begin position="1"/>
        <end position="23"/>
    </location>
</feature>
<dbReference type="Proteomes" id="UP000314294">
    <property type="component" value="Unassembled WGS sequence"/>
</dbReference>
<proteinExistence type="predicted"/>